<dbReference type="Proteomes" id="UP000020681">
    <property type="component" value="Unassembled WGS sequence"/>
</dbReference>
<evidence type="ECO:0000313" key="1">
    <source>
        <dbReference type="EMBL" id="EUA86686.1"/>
    </source>
</evidence>
<proteinExistence type="predicted"/>
<reference evidence="1 2" key="1">
    <citation type="submission" date="2014-01" db="EMBL/GenBank/DDBJ databases">
        <authorList>
            <person name="Dobos K."/>
            <person name="Lenaerts A."/>
            <person name="Ordway D."/>
            <person name="DeGroote M.A."/>
            <person name="Parker T."/>
            <person name="Sizemore C."/>
            <person name="Tallon L.J."/>
            <person name="Sadzewicz L.K."/>
            <person name="Sengamalay N."/>
            <person name="Fraser C.M."/>
            <person name="Hine E."/>
            <person name="Shefchek K.A."/>
            <person name="Das S.P."/>
            <person name="Tettelin H."/>
        </authorList>
    </citation>
    <scope>NUCLEOTIDE SEQUENCE [LARGE SCALE GENOMIC DNA]</scope>
    <source>
        <strain evidence="1 2">Harvey</strain>
    </source>
</reference>
<name>A0ABP3AAI4_MYCUL</name>
<sequence length="40" mass="4054">MTADPLAALMELPGVGDASDRAREALGRRTGIGPTCVAGR</sequence>
<accession>A0ABP3AAI4</accession>
<keyword evidence="2" id="KW-1185">Reference proteome</keyword>
<organism evidence="1 2">
    <name type="scientific">Mycobacterium ulcerans str. Harvey</name>
    <dbReference type="NCBI Taxonomy" id="1299332"/>
    <lineage>
        <taxon>Bacteria</taxon>
        <taxon>Bacillati</taxon>
        <taxon>Actinomycetota</taxon>
        <taxon>Actinomycetes</taxon>
        <taxon>Mycobacteriales</taxon>
        <taxon>Mycobacteriaceae</taxon>
        <taxon>Mycobacterium</taxon>
        <taxon>Mycobacterium ulcerans group</taxon>
    </lineage>
</organism>
<gene>
    <name evidence="1" type="ORF">I551_6797</name>
</gene>
<evidence type="ECO:0000313" key="2">
    <source>
        <dbReference type="Proteomes" id="UP000020681"/>
    </source>
</evidence>
<protein>
    <submittedName>
        <fullName evidence="1">Uncharacterized protein</fullName>
    </submittedName>
</protein>
<dbReference type="EMBL" id="JAOL01000170">
    <property type="protein sequence ID" value="EUA86686.1"/>
    <property type="molecule type" value="Genomic_DNA"/>
</dbReference>
<comment type="caution">
    <text evidence="1">The sequence shown here is derived from an EMBL/GenBank/DDBJ whole genome shotgun (WGS) entry which is preliminary data.</text>
</comment>